<organism evidence="5 6">
    <name type="scientific">Thiothrix nivea (strain ATCC 35100 / DSM 5205 / JP2)</name>
    <dbReference type="NCBI Taxonomy" id="870187"/>
    <lineage>
        <taxon>Bacteria</taxon>
        <taxon>Pseudomonadati</taxon>
        <taxon>Pseudomonadota</taxon>
        <taxon>Gammaproteobacteria</taxon>
        <taxon>Thiotrichales</taxon>
        <taxon>Thiotrichaceae</taxon>
        <taxon>Thiothrix</taxon>
    </lineage>
</organism>
<dbReference type="Gene3D" id="3.30.1330.60">
    <property type="entry name" value="OmpA-like domain"/>
    <property type="match status" value="1"/>
</dbReference>
<dbReference type="OrthoDB" id="5347798at2"/>
<reference evidence="6" key="1">
    <citation type="journal article" date="2011" name="Stand. Genomic Sci.">
        <title>Genome sequence of the filamentous, gliding Thiothrix nivea neotype strain (JP2(T)).</title>
        <authorList>
            <person name="Lapidus A."/>
            <person name="Nolan M."/>
            <person name="Lucas S."/>
            <person name="Glavina Del Rio T."/>
            <person name="Tice H."/>
            <person name="Cheng J.F."/>
            <person name="Tapia R."/>
            <person name="Han C."/>
            <person name="Goodwin L."/>
            <person name="Pitluck S."/>
            <person name="Liolios K."/>
            <person name="Pagani I."/>
            <person name="Ivanova N."/>
            <person name="Huntemann M."/>
            <person name="Mavromatis K."/>
            <person name="Mikhailova N."/>
            <person name="Pati A."/>
            <person name="Chen A."/>
            <person name="Palaniappan K."/>
            <person name="Land M."/>
            <person name="Brambilla E.M."/>
            <person name="Rohde M."/>
            <person name="Abt B."/>
            <person name="Verbarg S."/>
            <person name="Goker M."/>
            <person name="Bristow J."/>
            <person name="Eisen J.A."/>
            <person name="Markowitz V."/>
            <person name="Hugenholtz P."/>
            <person name="Kyrpides N.C."/>
            <person name="Klenk H.P."/>
            <person name="Woyke T."/>
        </authorList>
    </citation>
    <scope>NUCLEOTIDE SEQUENCE [LARGE SCALE GENOMIC DNA]</scope>
    <source>
        <strain evidence="6">ATCC 35100 / DSM 5205 / JP2</strain>
    </source>
</reference>
<feature type="coiled-coil region" evidence="2">
    <location>
        <begin position="319"/>
        <end position="379"/>
    </location>
</feature>
<dbReference type="SUPFAM" id="SSF103088">
    <property type="entry name" value="OmpA-like"/>
    <property type="match status" value="1"/>
</dbReference>
<keyword evidence="2" id="KW-0175">Coiled coil</keyword>
<evidence type="ECO:0000313" key="5">
    <source>
        <dbReference type="EMBL" id="EIJ34355.1"/>
    </source>
</evidence>
<protein>
    <submittedName>
        <fullName evidence="5">OmpA/MotB domain protein</fullName>
    </submittedName>
</protein>
<keyword evidence="3" id="KW-1133">Transmembrane helix</keyword>
<proteinExistence type="predicted"/>
<keyword evidence="3" id="KW-0812">Transmembrane</keyword>
<dbReference type="AlphaFoldDB" id="A0A656HH51"/>
<dbReference type="GO" id="GO:0016020">
    <property type="term" value="C:membrane"/>
    <property type="evidence" value="ECO:0007669"/>
    <property type="project" value="UniProtKB-UniRule"/>
</dbReference>
<dbReference type="RefSeq" id="WP_002708286.1">
    <property type="nucleotide sequence ID" value="NZ_JH651384.1"/>
</dbReference>
<dbReference type="EMBL" id="JH651384">
    <property type="protein sequence ID" value="EIJ34355.1"/>
    <property type="molecule type" value="Genomic_DNA"/>
</dbReference>
<feature type="transmembrane region" description="Helical" evidence="3">
    <location>
        <begin position="284"/>
        <end position="305"/>
    </location>
</feature>
<accession>A0A656HH51</accession>
<keyword evidence="6" id="KW-1185">Reference proteome</keyword>
<dbReference type="InterPro" id="IPR006665">
    <property type="entry name" value="OmpA-like"/>
</dbReference>
<feature type="domain" description="OmpA-like" evidence="4">
    <location>
        <begin position="373"/>
        <end position="491"/>
    </location>
</feature>
<gene>
    <name evidence="5" type="ORF">Thini_1774</name>
</gene>
<keyword evidence="1 3" id="KW-0472">Membrane</keyword>
<evidence type="ECO:0000259" key="4">
    <source>
        <dbReference type="PROSITE" id="PS51123"/>
    </source>
</evidence>
<sequence>MQGTPDIAQLRNLLFGKGYDELLALKEQFANSDRYSASVASIIAEAISLRLQQDDALPTVLEPVVEQSITRAIHNQPKHFADVLYPVMGPAIRRSIQQALSEMLENINQLLEHSFSLRTLRWRFDAWRTGHSYAQIALLHNLVYQVEQVFLIHRDSGLLLHHRVAENAISKDPEIVSGMLTAIQDFIQDSFAINSEDTLDSLRLGELTVLVEHGPHAITALVVRGTVPGELRSLLANTSAAIHSHYAQALQAYQGDASQLAGVETLLEPCLKRQTRPQQRRRPWLAYVLLGALLATAAYGLYAYYQRQAQQEAATRQVQQAVQDKLQHLQQALTEQQSRNAELETSLQDLRAQHSQTAAQQAQETAANEQQLAALAQQLDASAYPFAHAQADVDPTSPAVQQVGKTIRQLLQMAQSLNKIPQITLVGNTDASGTETINQTLAQDRATNMRKALIQTGIPAFILLAQPAYQPGTPTEAHKNERGIRYKVELY</sequence>
<evidence type="ECO:0000313" key="6">
    <source>
        <dbReference type="Proteomes" id="UP000005317"/>
    </source>
</evidence>
<dbReference type="InterPro" id="IPR036737">
    <property type="entry name" value="OmpA-like_sf"/>
</dbReference>
<evidence type="ECO:0000256" key="2">
    <source>
        <dbReference type="SAM" id="Coils"/>
    </source>
</evidence>
<name>A0A656HH51_THINJ</name>
<evidence type="ECO:0000256" key="3">
    <source>
        <dbReference type="SAM" id="Phobius"/>
    </source>
</evidence>
<dbReference type="Pfam" id="PF00691">
    <property type="entry name" value="OmpA"/>
    <property type="match status" value="1"/>
</dbReference>
<dbReference type="PROSITE" id="PS51123">
    <property type="entry name" value="OMPA_2"/>
    <property type="match status" value="1"/>
</dbReference>
<evidence type="ECO:0000256" key="1">
    <source>
        <dbReference type="PROSITE-ProRule" id="PRU00473"/>
    </source>
</evidence>
<dbReference type="Proteomes" id="UP000005317">
    <property type="component" value="Unassembled WGS sequence"/>
</dbReference>